<feature type="region of interest" description="Disordered" evidence="1">
    <location>
        <begin position="58"/>
        <end position="77"/>
    </location>
</feature>
<dbReference type="AlphaFoldDB" id="B2W4R1"/>
<evidence type="ECO:0000256" key="1">
    <source>
        <dbReference type="SAM" id="MobiDB-lite"/>
    </source>
</evidence>
<proteinExistence type="predicted"/>
<evidence type="ECO:0000313" key="2">
    <source>
        <dbReference type="EMBL" id="EDU47518.1"/>
    </source>
</evidence>
<evidence type="ECO:0000313" key="3">
    <source>
        <dbReference type="Proteomes" id="UP000001471"/>
    </source>
</evidence>
<dbReference type="EMBL" id="DS231618">
    <property type="protein sequence ID" value="EDU47518.1"/>
    <property type="molecule type" value="Genomic_DNA"/>
</dbReference>
<name>B2W4R1_PYRTR</name>
<dbReference type="HOGENOM" id="CLU_2639298_0_0_1"/>
<dbReference type="Proteomes" id="UP000001471">
    <property type="component" value="Unassembled WGS sequence"/>
</dbReference>
<dbReference type="InParanoid" id="B2W4R1"/>
<sequence>MLNPASVVGGWGWMRAWDQESKTARRRRLPYIRGYDGAPFLLFLEKRRGLFGYGLDEHQDGRQARRRRRPWDTKHAF</sequence>
<organism evidence="2 3">
    <name type="scientific">Pyrenophora tritici-repentis (strain Pt-1C-BFP)</name>
    <name type="common">Wheat tan spot fungus</name>
    <name type="synonym">Drechslera tritici-repentis</name>
    <dbReference type="NCBI Taxonomy" id="426418"/>
    <lineage>
        <taxon>Eukaryota</taxon>
        <taxon>Fungi</taxon>
        <taxon>Dikarya</taxon>
        <taxon>Ascomycota</taxon>
        <taxon>Pezizomycotina</taxon>
        <taxon>Dothideomycetes</taxon>
        <taxon>Pleosporomycetidae</taxon>
        <taxon>Pleosporales</taxon>
        <taxon>Pleosporineae</taxon>
        <taxon>Pleosporaceae</taxon>
        <taxon>Pyrenophora</taxon>
    </lineage>
</organism>
<protein>
    <submittedName>
        <fullName evidence="2">Uncharacterized protein</fullName>
    </submittedName>
</protein>
<accession>B2W4R1</accession>
<gene>
    <name evidence="2" type="ORF">PTRG_04611</name>
</gene>
<reference evidence="2" key="1">
    <citation type="submission" date="2007-03" db="EMBL/GenBank/DDBJ databases">
        <title>Genome Sequence of Pyrenophora tritici-repentis.</title>
        <authorList>
            <consortium name="The Broad Institute Genome Sequencing Platform"/>
            <person name="Birren B."/>
            <person name="Lander E."/>
            <person name="Galagan J."/>
            <person name="Nusbaum C."/>
            <person name="Devon K."/>
            <person name="Ma L.-J."/>
            <person name="Jaffe D."/>
            <person name="Butler J."/>
            <person name="Alvarez P."/>
            <person name="Gnerre S."/>
            <person name="Grabherr M."/>
            <person name="Kleber M."/>
            <person name="Mauceli E."/>
            <person name="Brockman W."/>
            <person name="MacCallum I.A."/>
            <person name="Young S."/>
            <person name="LaButti K."/>
            <person name="DeCaprio D."/>
            <person name="Crawford M."/>
            <person name="Koehrsen M."/>
            <person name="Engels R."/>
            <person name="Montgomery P."/>
            <person name="Pearson M."/>
            <person name="Howarth C."/>
            <person name="Larson L."/>
            <person name="White J."/>
            <person name="Yandava C."/>
            <person name="Kodira C."/>
            <person name="Guigo R."/>
            <person name="Borodovsky M."/>
            <person name="Zeng Q."/>
            <person name="O'Leary S."/>
            <person name="Alvarado L."/>
            <person name="Pandelova I."/>
            <person name="Ciuffetti L."/>
        </authorList>
    </citation>
    <scope>NUCLEOTIDE SEQUENCE</scope>
    <source>
        <strain evidence="2">Pt-1C-BFP</strain>
    </source>
</reference>